<keyword evidence="8 14" id="KW-0949">S-adenosyl-L-methionine</keyword>
<evidence type="ECO:0000256" key="6">
    <source>
        <dbReference type="ARBA" id="ARBA00022603"/>
    </source>
</evidence>
<keyword evidence="6 14" id="KW-0489">Methyltransferase</keyword>
<evidence type="ECO:0000256" key="14">
    <source>
        <dbReference type="HAMAP-Rule" id="MF_01849"/>
    </source>
</evidence>
<dbReference type="InterPro" id="IPR004383">
    <property type="entry name" value="rRNA_lsu_MTrfase_RlmN/Cfr"/>
</dbReference>
<evidence type="ECO:0000256" key="10">
    <source>
        <dbReference type="ARBA" id="ARBA00022723"/>
    </source>
</evidence>
<dbReference type="Gene3D" id="3.20.20.70">
    <property type="entry name" value="Aldolase class I"/>
    <property type="match status" value="1"/>
</dbReference>
<evidence type="ECO:0000256" key="7">
    <source>
        <dbReference type="ARBA" id="ARBA00022679"/>
    </source>
</evidence>
<dbReference type="SFLD" id="SFLDG01062">
    <property type="entry name" value="methyltransferase_(Class_A)"/>
    <property type="match status" value="1"/>
</dbReference>
<dbReference type="SFLD" id="SFLDS00029">
    <property type="entry name" value="Radical_SAM"/>
    <property type="match status" value="1"/>
</dbReference>
<dbReference type="InterPro" id="IPR048641">
    <property type="entry name" value="RlmN_N"/>
</dbReference>
<dbReference type="Pfam" id="PF21016">
    <property type="entry name" value="RlmN_N"/>
    <property type="match status" value="1"/>
</dbReference>
<dbReference type="InterPro" id="IPR013785">
    <property type="entry name" value="Aldolase_TIM"/>
</dbReference>
<keyword evidence="12 14" id="KW-0411">Iron-sulfur</keyword>
<comment type="miscellaneous">
    <text evidence="14">Reaction proceeds by a ping-pong mechanism involving intermediate methylation of a conserved cysteine residue.</text>
</comment>
<gene>
    <name evidence="14" type="primary">rlmN</name>
    <name evidence="16" type="ORF">GGR27_002706</name>
</gene>
<evidence type="ECO:0000256" key="2">
    <source>
        <dbReference type="ARBA" id="ARBA00007544"/>
    </source>
</evidence>
<dbReference type="InterPro" id="IPR027492">
    <property type="entry name" value="RNA_MTrfase_RlmN"/>
</dbReference>
<evidence type="ECO:0000256" key="9">
    <source>
        <dbReference type="ARBA" id="ARBA00022694"/>
    </source>
</evidence>
<comment type="subcellular location">
    <subcellularLocation>
        <location evidence="1 14">Cytoplasm</location>
    </subcellularLocation>
</comment>
<dbReference type="EMBL" id="JAATJH010000004">
    <property type="protein sequence ID" value="NJC27193.1"/>
    <property type="molecule type" value="Genomic_DNA"/>
</dbReference>
<feature type="binding site" evidence="14">
    <location>
        <begin position="228"/>
        <end position="230"/>
    </location>
    <ligand>
        <name>S-adenosyl-L-methionine</name>
        <dbReference type="ChEBI" id="CHEBI:59789"/>
    </ligand>
</feature>
<evidence type="ECO:0000259" key="15">
    <source>
        <dbReference type="PROSITE" id="PS51918"/>
    </source>
</evidence>
<evidence type="ECO:0000313" key="16">
    <source>
        <dbReference type="EMBL" id="NJC27193.1"/>
    </source>
</evidence>
<feature type="binding site" evidence="14">
    <location>
        <position position="122"/>
    </location>
    <ligand>
        <name>[4Fe-4S] cluster</name>
        <dbReference type="ChEBI" id="CHEBI:49883"/>
        <note>4Fe-4S-S-AdoMet</note>
    </ligand>
</feature>
<evidence type="ECO:0000256" key="8">
    <source>
        <dbReference type="ARBA" id="ARBA00022691"/>
    </source>
</evidence>
<dbReference type="PANTHER" id="PTHR30544:SF5">
    <property type="entry name" value="RADICAL SAM CORE DOMAIN-CONTAINING PROTEIN"/>
    <property type="match status" value="1"/>
</dbReference>
<dbReference type="HAMAP" id="MF_01849">
    <property type="entry name" value="RNA_methyltr_RlmN"/>
    <property type="match status" value="1"/>
</dbReference>
<dbReference type="GO" id="GO:0008168">
    <property type="term" value="F:methyltransferase activity"/>
    <property type="evidence" value="ECO:0007669"/>
    <property type="project" value="UniProtKB-KW"/>
</dbReference>
<keyword evidence="13 14" id="KW-1015">Disulfide bond</keyword>
<feature type="binding site" evidence="14">
    <location>
        <position position="205"/>
    </location>
    <ligand>
        <name>S-adenosyl-L-methionine</name>
        <dbReference type="ChEBI" id="CHEBI:59789"/>
    </ligand>
</feature>
<feature type="domain" description="Radical SAM core" evidence="15">
    <location>
        <begin position="108"/>
        <end position="342"/>
    </location>
</feature>
<comment type="caution">
    <text evidence="14">Lacks conserved residue(s) required for the propagation of feature annotation.</text>
</comment>
<evidence type="ECO:0000256" key="13">
    <source>
        <dbReference type="ARBA" id="ARBA00023157"/>
    </source>
</evidence>
<comment type="function">
    <text evidence="14">Specifically methylates position 2 of adenine 2503 in 23S rRNA and position 2 of adenine 37 in tRNAs.</text>
</comment>
<keyword evidence="5 14" id="KW-0698">rRNA processing</keyword>
<dbReference type="EC" id="2.1.1.192" evidence="14"/>
<evidence type="ECO:0000256" key="11">
    <source>
        <dbReference type="ARBA" id="ARBA00023004"/>
    </source>
</evidence>
<reference evidence="16 17" key="1">
    <citation type="submission" date="2020-03" db="EMBL/GenBank/DDBJ databases">
        <title>Genomic Encyclopedia of Type Strains, Phase IV (KMG-IV): sequencing the most valuable type-strain genomes for metagenomic binning, comparative biology and taxonomic classification.</title>
        <authorList>
            <person name="Goeker M."/>
        </authorList>
    </citation>
    <scope>NUCLEOTIDE SEQUENCE [LARGE SCALE GENOMIC DNA]</scope>
    <source>
        <strain evidence="16 17">DSM 105096</strain>
    </source>
</reference>
<evidence type="ECO:0000256" key="12">
    <source>
        <dbReference type="ARBA" id="ARBA00023014"/>
    </source>
</evidence>
<dbReference type="InterPro" id="IPR040072">
    <property type="entry name" value="Methyltransferase_A"/>
</dbReference>
<feature type="active site" description="Proton acceptor" evidence="14">
    <location>
        <position position="100"/>
    </location>
</feature>
<dbReference type="Gene3D" id="1.10.150.530">
    <property type="match status" value="1"/>
</dbReference>
<keyword evidence="4 14" id="KW-0963">Cytoplasm</keyword>
<evidence type="ECO:0000256" key="5">
    <source>
        <dbReference type="ARBA" id="ARBA00022552"/>
    </source>
</evidence>
<keyword evidence="11 14" id="KW-0408">Iron</keyword>
<comment type="catalytic activity">
    <reaction evidence="14">
        <text>adenosine(37) in tRNA + 2 reduced [2Fe-2S]-[ferredoxin] + 2 S-adenosyl-L-methionine = 2-methyladenosine(37) in tRNA + 5'-deoxyadenosine + L-methionine + 2 oxidized [2Fe-2S]-[ferredoxin] + S-adenosyl-L-homocysteine</text>
        <dbReference type="Rhea" id="RHEA:43332"/>
        <dbReference type="Rhea" id="RHEA-COMP:10000"/>
        <dbReference type="Rhea" id="RHEA-COMP:10001"/>
        <dbReference type="Rhea" id="RHEA-COMP:10162"/>
        <dbReference type="Rhea" id="RHEA-COMP:10485"/>
        <dbReference type="ChEBI" id="CHEBI:17319"/>
        <dbReference type="ChEBI" id="CHEBI:33737"/>
        <dbReference type="ChEBI" id="CHEBI:33738"/>
        <dbReference type="ChEBI" id="CHEBI:57844"/>
        <dbReference type="ChEBI" id="CHEBI:57856"/>
        <dbReference type="ChEBI" id="CHEBI:59789"/>
        <dbReference type="ChEBI" id="CHEBI:74411"/>
        <dbReference type="ChEBI" id="CHEBI:74497"/>
        <dbReference type="EC" id="2.1.1.192"/>
    </reaction>
</comment>
<dbReference type="GO" id="GO:0032259">
    <property type="term" value="P:methylation"/>
    <property type="evidence" value="ECO:0007669"/>
    <property type="project" value="UniProtKB-KW"/>
</dbReference>
<dbReference type="Pfam" id="PF04055">
    <property type="entry name" value="Radical_SAM"/>
    <property type="match status" value="1"/>
</dbReference>
<accession>A0ABX0XE69</accession>
<sequence length="354" mass="40214">MSAIIVHPPQLKDIRGLSVAELTSAMVLRGEKPFRAKQVYEWLWKKGARNFDEMTNLSLKLRDSLKEQFSFPVMTEDKVQRSADGTIKNRFRLHDGHLIESVLIPVEDGDRFTVCVSSQVGCSLSCTFCATGRMKRLRNLTAAEIYDQVYLVNEQCLETYGKPLTNIVYMGMGEPLLAFREVVQSIDRITSHTGLHMAPRRLTVSTAGIAKMITKLADEDTKVNLAISLHAADDTKRNEIMPINESNNLEVLVASLKYFYEKTKKRIGIEYITFQDFNDTPADAENLYRICREFPSMVNIIEYNPIDNAPFRKSTAHRIDDFATYLRDRGVMVTVRRSRGKDIDAACGQLANKE</sequence>
<feature type="binding site" evidence="14">
    <location>
        <position position="129"/>
    </location>
    <ligand>
        <name>[4Fe-4S] cluster</name>
        <dbReference type="ChEBI" id="CHEBI:49883"/>
        <note>4Fe-4S-S-AdoMet</note>
    </ligand>
</feature>
<evidence type="ECO:0000313" key="17">
    <source>
        <dbReference type="Proteomes" id="UP000770785"/>
    </source>
</evidence>
<organism evidence="16 17">
    <name type="scientific">Neolewinella antarctica</name>
    <dbReference type="NCBI Taxonomy" id="442734"/>
    <lineage>
        <taxon>Bacteria</taxon>
        <taxon>Pseudomonadati</taxon>
        <taxon>Bacteroidota</taxon>
        <taxon>Saprospiria</taxon>
        <taxon>Saprospirales</taxon>
        <taxon>Lewinellaceae</taxon>
        <taxon>Neolewinella</taxon>
    </lineage>
</organism>
<dbReference type="InterPro" id="IPR058240">
    <property type="entry name" value="rSAM_sf"/>
</dbReference>
<dbReference type="InterPro" id="IPR007197">
    <property type="entry name" value="rSAM"/>
</dbReference>
<dbReference type="NCBIfam" id="TIGR00048">
    <property type="entry name" value="rRNA_mod_RlmN"/>
    <property type="match status" value="1"/>
</dbReference>
<dbReference type="SFLD" id="SFLDF00275">
    <property type="entry name" value="adenosine_C2_methyltransferase"/>
    <property type="match status" value="1"/>
</dbReference>
<comment type="catalytic activity">
    <reaction evidence="14">
        <text>adenosine(2503) in 23S rRNA + 2 reduced [2Fe-2S]-[ferredoxin] + 2 S-adenosyl-L-methionine = 2-methyladenosine(2503) in 23S rRNA + 5'-deoxyadenosine + L-methionine + 2 oxidized [2Fe-2S]-[ferredoxin] + S-adenosyl-L-homocysteine</text>
        <dbReference type="Rhea" id="RHEA:42916"/>
        <dbReference type="Rhea" id="RHEA-COMP:10000"/>
        <dbReference type="Rhea" id="RHEA-COMP:10001"/>
        <dbReference type="Rhea" id="RHEA-COMP:10152"/>
        <dbReference type="Rhea" id="RHEA-COMP:10282"/>
        <dbReference type="ChEBI" id="CHEBI:17319"/>
        <dbReference type="ChEBI" id="CHEBI:33737"/>
        <dbReference type="ChEBI" id="CHEBI:33738"/>
        <dbReference type="ChEBI" id="CHEBI:57844"/>
        <dbReference type="ChEBI" id="CHEBI:57856"/>
        <dbReference type="ChEBI" id="CHEBI:59789"/>
        <dbReference type="ChEBI" id="CHEBI:74411"/>
        <dbReference type="ChEBI" id="CHEBI:74497"/>
        <dbReference type="EC" id="2.1.1.192"/>
    </reaction>
</comment>
<feature type="active site" description="S-methylcysteine intermediate" evidence="14">
    <location>
        <position position="347"/>
    </location>
</feature>
<dbReference type="Proteomes" id="UP000770785">
    <property type="component" value="Unassembled WGS sequence"/>
</dbReference>
<keyword evidence="3 14" id="KW-0004">4Fe-4S</keyword>
<feature type="binding site" evidence="14">
    <location>
        <position position="126"/>
    </location>
    <ligand>
        <name>[4Fe-4S] cluster</name>
        <dbReference type="ChEBI" id="CHEBI:49883"/>
        <note>4Fe-4S-S-AdoMet</note>
    </ligand>
</feature>
<comment type="cofactor">
    <cofactor evidence="14">
        <name>[4Fe-4S] cluster</name>
        <dbReference type="ChEBI" id="CHEBI:49883"/>
    </cofactor>
    <text evidence="14">Binds 1 [4Fe-4S] cluster. The cluster is coordinated with 3 cysteines and an exchangeable S-adenosyl-L-methionine.</text>
</comment>
<comment type="caution">
    <text evidence="16">The sequence shown here is derived from an EMBL/GenBank/DDBJ whole genome shotgun (WGS) entry which is preliminary data.</text>
</comment>
<dbReference type="PROSITE" id="PS51918">
    <property type="entry name" value="RADICAL_SAM"/>
    <property type="match status" value="1"/>
</dbReference>
<name>A0ABX0XE69_9BACT</name>
<dbReference type="SUPFAM" id="SSF102114">
    <property type="entry name" value="Radical SAM enzymes"/>
    <property type="match status" value="1"/>
</dbReference>
<keyword evidence="10 14" id="KW-0479">Metal-binding</keyword>
<keyword evidence="9 14" id="KW-0819">tRNA processing</keyword>
<keyword evidence="17" id="KW-1185">Reference proteome</keyword>
<dbReference type="PIRSF" id="PIRSF006004">
    <property type="entry name" value="CHP00048"/>
    <property type="match status" value="1"/>
</dbReference>
<feature type="binding site" evidence="14">
    <location>
        <position position="304"/>
    </location>
    <ligand>
        <name>S-adenosyl-L-methionine</name>
        <dbReference type="ChEBI" id="CHEBI:59789"/>
    </ligand>
</feature>
<comment type="similarity">
    <text evidence="2 14">Belongs to the radical SAM superfamily. RlmN family.</text>
</comment>
<proteinExistence type="inferred from homology"/>
<evidence type="ECO:0000256" key="1">
    <source>
        <dbReference type="ARBA" id="ARBA00004496"/>
    </source>
</evidence>
<feature type="binding site" evidence="14">
    <location>
        <begin position="173"/>
        <end position="174"/>
    </location>
    <ligand>
        <name>S-adenosyl-L-methionine</name>
        <dbReference type="ChEBI" id="CHEBI:59789"/>
    </ligand>
</feature>
<evidence type="ECO:0000256" key="3">
    <source>
        <dbReference type="ARBA" id="ARBA00022485"/>
    </source>
</evidence>
<protein>
    <recommendedName>
        <fullName evidence="14">Probable dual-specificity RNA methyltransferase RlmN</fullName>
        <ecNumber evidence="14">2.1.1.192</ecNumber>
    </recommendedName>
    <alternativeName>
        <fullName evidence="14">23S rRNA (adenine(2503)-C(2))-methyltransferase</fullName>
    </alternativeName>
    <alternativeName>
        <fullName evidence="14">23S rRNA m2A2503 methyltransferase</fullName>
    </alternativeName>
    <alternativeName>
        <fullName evidence="14">Ribosomal RNA large subunit methyltransferase N</fullName>
    </alternativeName>
    <alternativeName>
        <fullName evidence="14">tRNA (adenine(37)-C(2))-methyltransferase</fullName>
    </alternativeName>
    <alternativeName>
        <fullName evidence="14">tRNA m2A37 methyltransferase</fullName>
    </alternativeName>
</protein>
<dbReference type="PANTHER" id="PTHR30544">
    <property type="entry name" value="23S RRNA METHYLTRANSFERASE"/>
    <property type="match status" value="1"/>
</dbReference>
<dbReference type="RefSeq" id="WP_168038067.1">
    <property type="nucleotide sequence ID" value="NZ_JAATJH010000004.1"/>
</dbReference>
<keyword evidence="7 14" id="KW-0808">Transferase</keyword>
<evidence type="ECO:0000256" key="4">
    <source>
        <dbReference type="ARBA" id="ARBA00022490"/>
    </source>
</evidence>